<dbReference type="Proteomes" id="UP000029121">
    <property type="component" value="Unassembled WGS sequence"/>
</dbReference>
<proteinExistence type="predicted"/>
<dbReference type="PANTHER" id="PTHR31260:SF65">
    <property type="entry name" value="BNAANNG28850D PROTEIN"/>
    <property type="match status" value="1"/>
</dbReference>
<dbReference type="NCBIfam" id="TIGR01572">
    <property type="entry name" value="A_thl_para_3677"/>
    <property type="match status" value="1"/>
</dbReference>
<dbReference type="AlphaFoldDB" id="R0GXX3"/>
<dbReference type="KEGG" id="crb:17880816"/>
<dbReference type="EMBL" id="KB870811">
    <property type="protein sequence ID" value="EOA17165.1"/>
    <property type="molecule type" value="Genomic_DNA"/>
</dbReference>
<evidence type="ECO:0000313" key="1">
    <source>
        <dbReference type="EMBL" id="EOA17165.1"/>
    </source>
</evidence>
<accession>R0GXX3</accession>
<evidence type="ECO:0000313" key="2">
    <source>
        <dbReference type="Proteomes" id="UP000029121"/>
    </source>
</evidence>
<keyword evidence="2" id="KW-1185">Reference proteome</keyword>
<reference evidence="2" key="1">
    <citation type="journal article" date="2013" name="Nat. Genet.">
        <title>The Capsella rubella genome and the genomic consequences of rapid mating system evolution.</title>
        <authorList>
            <person name="Slotte T."/>
            <person name="Hazzouri K.M."/>
            <person name="Agren J.A."/>
            <person name="Koenig D."/>
            <person name="Maumus F."/>
            <person name="Guo Y.L."/>
            <person name="Steige K."/>
            <person name="Platts A.E."/>
            <person name="Escobar J.S."/>
            <person name="Newman L.K."/>
            <person name="Wang W."/>
            <person name="Mandakova T."/>
            <person name="Vello E."/>
            <person name="Smith L.M."/>
            <person name="Henz S.R."/>
            <person name="Steffen J."/>
            <person name="Takuno S."/>
            <person name="Brandvain Y."/>
            <person name="Coop G."/>
            <person name="Andolfatto P."/>
            <person name="Hu T.T."/>
            <person name="Blanchette M."/>
            <person name="Clark R.M."/>
            <person name="Quesneville H."/>
            <person name="Nordborg M."/>
            <person name="Gaut B.S."/>
            <person name="Lysak M.A."/>
            <person name="Jenkins J."/>
            <person name="Grimwood J."/>
            <person name="Chapman J."/>
            <person name="Prochnik S."/>
            <person name="Shu S."/>
            <person name="Rokhsar D."/>
            <person name="Schmutz J."/>
            <person name="Weigel D."/>
            <person name="Wright S.I."/>
        </authorList>
    </citation>
    <scope>NUCLEOTIDE SEQUENCE [LARGE SCALE GENOMIC DNA]</scope>
    <source>
        <strain evidence="2">cv. Monte Gargano</strain>
    </source>
</reference>
<sequence>MGEEDDDDEKVTEFWVRVEESQGFDVEHLMETKPEWCLLHYETSDFDSEVLLYAKFGIHNYNMLQGKNLQLSCIEKCNTRPNYAFSRYYITLVAKDPAAGGSFVPFQTKVFEQGCKNIKTLAVCIARVKSESQENPELPGSVYDCAQVSLPDEWPSEDSFSDKKRYYVMKKSEVRKHDWIRLYMELAFLHANTKLKKPNLSKLVIMKVVVETEENLKPPNERLKARYAVFYIRYRYHPNKGRAPNKAHSHKPPRDRVAIVKRTFDKKFGSISLEFDSRLSKTLL</sequence>
<name>R0GXX3_9BRAS</name>
<protein>
    <submittedName>
        <fullName evidence="1">Uncharacterized protein</fullName>
    </submittedName>
</protein>
<dbReference type="Pfam" id="PF04776">
    <property type="entry name" value="protein_MS5"/>
    <property type="match status" value="1"/>
</dbReference>
<dbReference type="PANTHER" id="PTHR31260">
    <property type="entry name" value="CYSTATIN/MONELLIN SUPERFAMILY PROTEIN"/>
    <property type="match status" value="1"/>
</dbReference>
<dbReference type="Gene3D" id="3.10.450.10">
    <property type="match status" value="1"/>
</dbReference>
<gene>
    <name evidence="1" type="ORF">CARUB_v10005432mg</name>
</gene>
<dbReference type="OrthoDB" id="1107319at2759"/>
<organism evidence="1 2">
    <name type="scientific">Capsella rubella</name>
    <dbReference type="NCBI Taxonomy" id="81985"/>
    <lineage>
        <taxon>Eukaryota</taxon>
        <taxon>Viridiplantae</taxon>
        <taxon>Streptophyta</taxon>
        <taxon>Embryophyta</taxon>
        <taxon>Tracheophyta</taxon>
        <taxon>Spermatophyta</taxon>
        <taxon>Magnoliopsida</taxon>
        <taxon>eudicotyledons</taxon>
        <taxon>Gunneridae</taxon>
        <taxon>Pentapetalae</taxon>
        <taxon>rosids</taxon>
        <taxon>malvids</taxon>
        <taxon>Brassicales</taxon>
        <taxon>Brassicaceae</taxon>
        <taxon>Camelineae</taxon>
        <taxon>Capsella</taxon>
    </lineage>
</organism>
<dbReference type="InterPro" id="IPR006462">
    <property type="entry name" value="MS5"/>
</dbReference>